<dbReference type="WBParaSite" id="DME_0000195401-mRNA-1">
    <property type="protein sequence ID" value="DME_0000195401-mRNA-1"/>
    <property type="gene ID" value="DME_0000195401"/>
</dbReference>
<dbReference type="Proteomes" id="UP000274756">
    <property type="component" value="Unassembled WGS sequence"/>
</dbReference>
<proteinExistence type="predicted"/>
<evidence type="ECO:0000313" key="3">
    <source>
        <dbReference type="Proteomes" id="UP000038040"/>
    </source>
</evidence>
<keyword evidence="1" id="KW-0677">Repeat</keyword>
<dbReference type="PANTHER" id="PTHR23055">
    <property type="entry name" value="CALCIUM BINDING PROTEINS"/>
    <property type="match status" value="1"/>
</dbReference>
<gene>
    <name evidence="2" type="ORF">DME_LOCUS6314</name>
</gene>
<protein>
    <submittedName>
        <fullName evidence="5">EF-hand domain-containing protein</fullName>
    </submittedName>
</protein>
<name>A0A0N4U550_DRAME</name>
<dbReference type="STRING" id="318479.A0A0N4U550"/>
<accession>A0A0N4U550</accession>
<dbReference type="InterPro" id="IPR011992">
    <property type="entry name" value="EF-hand-dom_pair"/>
</dbReference>
<dbReference type="EMBL" id="UYYG01001155">
    <property type="protein sequence ID" value="VDN56341.1"/>
    <property type="molecule type" value="Genomic_DNA"/>
</dbReference>
<sequence length="180" mass="21346">WNIYFKIQILADTLFTRKELRAIYRAFKETSPFSRDTFRVAFAMLFPYGDIEHYADLVFETFEPNDHGFIDFHASFYIIRHNAYVKKNMKFIKIFSALARGPLNEKLDWIYKLYDPVDTGKIDWDRIFYVVTAINDLMGKKFDKSKKGWITKEEFMEICSTDEDIFKSISSLCNISECSL</sequence>
<reference evidence="5" key="1">
    <citation type="submission" date="2017-02" db="UniProtKB">
        <authorList>
            <consortium name="WormBaseParasite"/>
        </authorList>
    </citation>
    <scope>IDENTIFICATION</scope>
</reference>
<organism evidence="3 5">
    <name type="scientific">Dracunculus medinensis</name>
    <name type="common">Guinea worm</name>
    <dbReference type="NCBI Taxonomy" id="318479"/>
    <lineage>
        <taxon>Eukaryota</taxon>
        <taxon>Metazoa</taxon>
        <taxon>Ecdysozoa</taxon>
        <taxon>Nematoda</taxon>
        <taxon>Chromadorea</taxon>
        <taxon>Rhabditida</taxon>
        <taxon>Spirurina</taxon>
        <taxon>Dracunculoidea</taxon>
        <taxon>Dracunculidae</taxon>
        <taxon>Dracunculus</taxon>
    </lineage>
</organism>
<dbReference type="Proteomes" id="UP000038040">
    <property type="component" value="Unplaced"/>
</dbReference>
<dbReference type="SUPFAM" id="SSF47473">
    <property type="entry name" value="EF-hand"/>
    <property type="match status" value="1"/>
</dbReference>
<dbReference type="InterPro" id="IPR028846">
    <property type="entry name" value="Recoverin"/>
</dbReference>
<dbReference type="PANTHER" id="PTHR23055:SF56">
    <property type="entry name" value="EF-HAND DOMAIN-CONTAINING PROTEIN"/>
    <property type="match status" value="1"/>
</dbReference>
<reference evidence="2 4" key="2">
    <citation type="submission" date="2018-11" db="EMBL/GenBank/DDBJ databases">
        <authorList>
            <consortium name="Pathogen Informatics"/>
        </authorList>
    </citation>
    <scope>NUCLEOTIDE SEQUENCE [LARGE SCALE GENOMIC DNA]</scope>
</reference>
<evidence type="ECO:0000313" key="2">
    <source>
        <dbReference type="EMBL" id="VDN56341.1"/>
    </source>
</evidence>
<dbReference type="GO" id="GO:0005509">
    <property type="term" value="F:calcium ion binding"/>
    <property type="evidence" value="ECO:0007669"/>
    <property type="project" value="InterPro"/>
</dbReference>
<dbReference type="OrthoDB" id="191686at2759"/>
<evidence type="ECO:0000313" key="5">
    <source>
        <dbReference type="WBParaSite" id="DME_0000195401-mRNA-1"/>
    </source>
</evidence>
<evidence type="ECO:0000313" key="4">
    <source>
        <dbReference type="Proteomes" id="UP000274756"/>
    </source>
</evidence>
<keyword evidence="4" id="KW-1185">Reference proteome</keyword>
<dbReference type="AlphaFoldDB" id="A0A0N4U550"/>
<evidence type="ECO:0000256" key="1">
    <source>
        <dbReference type="ARBA" id="ARBA00022737"/>
    </source>
</evidence>
<dbReference type="Gene3D" id="1.10.238.10">
    <property type="entry name" value="EF-hand"/>
    <property type="match status" value="1"/>
</dbReference>